<dbReference type="InterPro" id="IPR000477">
    <property type="entry name" value="RT_dom"/>
</dbReference>
<keyword evidence="7 13" id="KW-0479">Metal-binding</keyword>
<keyword evidence="5 13" id="KW-0808">Transferase</keyword>
<dbReference type="InParanoid" id="A7TKA4"/>
<dbReference type="InterPro" id="IPR021891">
    <property type="entry name" value="Telomerase_RBD"/>
</dbReference>
<evidence type="ECO:0000256" key="2">
    <source>
        <dbReference type="ARBA" id="ARBA00012493"/>
    </source>
</evidence>
<dbReference type="KEGG" id="vpo:Kpol_1062p49"/>
<evidence type="ECO:0000256" key="5">
    <source>
        <dbReference type="ARBA" id="ARBA00022679"/>
    </source>
</evidence>
<dbReference type="RefSeq" id="XP_001645197.1">
    <property type="nucleotide sequence ID" value="XM_001645147.1"/>
</dbReference>
<keyword evidence="6 13" id="KW-0548">Nucleotidyltransferase</keyword>
<evidence type="ECO:0000256" key="8">
    <source>
        <dbReference type="ARBA" id="ARBA00022842"/>
    </source>
</evidence>
<dbReference type="GO" id="GO:0000333">
    <property type="term" value="C:telomerase catalytic core complex"/>
    <property type="evidence" value="ECO:0007669"/>
    <property type="project" value="EnsemblFungi"/>
</dbReference>
<evidence type="ECO:0000256" key="12">
    <source>
        <dbReference type="ARBA" id="ARBA00048173"/>
    </source>
</evidence>
<keyword evidence="4 13" id="KW-0158">Chromosome</keyword>
<evidence type="ECO:0000256" key="11">
    <source>
        <dbReference type="ARBA" id="ARBA00023242"/>
    </source>
</evidence>
<dbReference type="GO" id="GO:0000781">
    <property type="term" value="C:chromosome, telomeric region"/>
    <property type="evidence" value="ECO:0007669"/>
    <property type="project" value="UniProtKB-SubCell"/>
</dbReference>
<dbReference type="SUPFAM" id="SSF56672">
    <property type="entry name" value="DNA/RNA polymerases"/>
    <property type="match status" value="1"/>
</dbReference>
<keyword evidence="11 13" id="KW-0539">Nucleus</keyword>
<evidence type="ECO:0000313" key="15">
    <source>
        <dbReference type="EMBL" id="EDO17339.1"/>
    </source>
</evidence>
<dbReference type="OrthoDB" id="289721at2759"/>
<evidence type="ECO:0000256" key="1">
    <source>
        <dbReference type="ARBA" id="ARBA00008001"/>
    </source>
</evidence>
<evidence type="ECO:0000313" key="16">
    <source>
        <dbReference type="Proteomes" id="UP000000267"/>
    </source>
</evidence>
<dbReference type="Gene3D" id="3.30.70.2630">
    <property type="match status" value="1"/>
</dbReference>
<dbReference type="PROSITE" id="PS50878">
    <property type="entry name" value="RT_POL"/>
    <property type="match status" value="1"/>
</dbReference>
<evidence type="ECO:0000256" key="7">
    <source>
        <dbReference type="ARBA" id="ARBA00022723"/>
    </source>
</evidence>
<dbReference type="GeneID" id="5545549"/>
<dbReference type="PANTHER" id="PTHR12066">
    <property type="entry name" value="TELOMERASE REVERSE TRANSCRIPTASE"/>
    <property type="match status" value="1"/>
</dbReference>
<comment type="subcellular location">
    <subcellularLocation>
        <location evidence="13">Nucleus</location>
    </subcellularLocation>
    <subcellularLocation>
        <location evidence="13">Chromosome</location>
        <location evidence="13">Telomere</location>
    </subcellularLocation>
</comment>
<proteinExistence type="inferred from homology"/>
<dbReference type="GO" id="GO:0003720">
    <property type="term" value="F:telomerase activity"/>
    <property type="evidence" value="ECO:0007669"/>
    <property type="project" value="EnsemblFungi"/>
</dbReference>
<keyword evidence="10 13" id="KW-0695">RNA-directed DNA polymerase</keyword>
<keyword evidence="9 13" id="KW-0779">Telomere</keyword>
<comment type="function">
    <text evidence="13">Telomerase is a ribonucleoprotein enzyme essential for the replication of chromosome termini in most eukaryotes. It elongates telomeres. It is a reverse transcriptase that adds simple sequence repeats to chromosome ends by copying a template sequence within the RNA component of the enzyme.</text>
</comment>
<evidence type="ECO:0000259" key="14">
    <source>
        <dbReference type="PROSITE" id="PS50878"/>
    </source>
</evidence>
<evidence type="ECO:0000256" key="4">
    <source>
        <dbReference type="ARBA" id="ARBA00022454"/>
    </source>
</evidence>
<dbReference type="SMART" id="SM00975">
    <property type="entry name" value="Telomerase_RBD"/>
    <property type="match status" value="1"/>
</dbReference>
<dbReference type="PRINTS" id="PR01365">
    <property type="entry name" value="TELOMERASERT"/>
</dbReference>
<feature type="domain" description="Reverse transcriptase" evidence="14">
    <location>
        <begin position="411"/>
        <end position="713"/>
    </location>
</feature>
<dbReference type="EC" id="2.7.7.49" evidence="2 13"/>
<protein>
    <recommendedName>
        <fullName evidence="3 13">Telomerase reverse transcriptase</fullName>
        <ecNumber evidence="2 13">2.7.7.49</ecNumber>
    </recommendedName>
    <alternativeName>
        <fullName evidence="13">Telomerase catalytic subunit</fullName>
    </alternativeName>
</protein>
<evidence type="ECO:0000256" key="3">
    <source>
        <dbReference type="ARBA" id="ARBA00016182"/>
    </source>
</evidence>
<name>A7TKA4_VANPO</name>
<dbReference type="EMBL" id="DS480406">
    <property type="protein sequence ID" value="EDO17339.1"/>
    <property type="molecule type" value="Genomic_DNA"/>
</dbReference>
<dbReference type="GO" id="GO:0042162">
    <property type="term" value="F:telomeric DNA binding"/>
    <property type="evidence" value="ECO:0007669"/>
    <property type="project" value="EnsemblFungi"/>
</dbReference>
<dbReference type="GO" id="GO:0007004">
    <property type="term" value="P:telomere maintenance via telomerase"/>
    <property type="evidence" value="ECO:0007669"/>
    <property type="project" value="EnsemblFungi"/>
</dbReference>
<dbReference type="PANTHER" id="PTHR12066:SF0">
    <property type="entry name" value="TELOMERASE REVERSE TRANSCRIPTASE"/>
    <property type="match status" value="1"/>
</dbReference>
<organism evidence="16">
    <name type="scientific">Vanderwaltozyma polyspora (strain ATCC 22028 / DSM 70294 / BCRC 21397 / CBS 2163 / NBRC 10782 / NRRL Y-8283 / UCD 57-17)</name>
    <name type="common">Kluyveromyces polysporus</name>
    <dbReference type="NCBI Taxonomy" id="436907"/>
    <lineage>
        <taxon>Eukaryota</taxon>
        <taxon>Fungi</taxon>
        <taxon>Dikarya</taxon>
        <taxon>Ascomycota</taxon>
        <taxon>Saccharomycotina</taxon>
        <taxon>Saccharomycetes</taxon>
        <taxon>Saccharomycetales</taxon>
        <taxon>Saccharomycetaceae</taxon>
        <taxon>Vanderwaltozyma</taxon>
    </lineage>
</organism>
<accession>A7TKA4</accession>
<dbReference type="HOGENOM" id="CLU_012565_0_0_1"/>
<dbReference type="FunCoup" id="A7TKA4">
    <property type="interactions" value="330"/>
</dbReference>
<reference evidence="15 16" key="1">
    <citation type="journal article" date="2007" name="Proc. Natl. Acad. Sci. U.S.A.">
        <title>Independent sorting-out of thousands of duplicated gene pairs in two yeast species descended from a whole-genome duplication.</title>
        <authorList>
            <person name="Scannell D.R."/>
            <person name="Frank A.C."/>
            <person name="Conant G.C."/>
            <person name="Byrne K.P."/>
            <person name="Woolfit M."/>
            <person name="Wolfe K.H."/>
        </authorList>
    </citation>
    <scope>NUCLEOTIDE SEQUENCE [LARGE SCALE GENOMIC DNA]</scope>
    <source>
        <strain evidence="16">ATCC 22028 / DSM 70294 / BCRC 21397 / CBS 2163 / NBRC 10782 / NRRL Y-8283 / UCD 57-17</strain>
    </source>
</reference>
<gene>
    <name evidence="15" type="ORF">Kpol_1062p49</name>
</gene>
<dbReference type="InterPro" id="IPR003545">
    <property type="entry name" value="Telomerase_RT"/>
</dbReference>
<dbReference type="GO" id="GO:0070034">
    <property type="term" value="F:telomerase RNA binding"/>
    <property type="evidence" value="ECO:0007669"/>
    <property type="project" value="TreeGrafter"/>
</dbReference>
<dbReference type="Gene3D" id="1.10.132.70">
    <property type="match status" value="1"/>
</dbReference>
<evidence type="ECO:0000256" key="9">
    <source>
        <dbReference type="ARBA" id="ARBA00022895"/>
    </source>
</evidence>
<dbReference type="eggNOG" id="KOG1005">
    <property type="taxonomic scope" value="Eukaryota"/>
</dbReference>
<dbReference type="InterPro" id="IPR043502">
    <property type="entry name" value="DNA/RNA_pol_sf"/>
</dbReference>
<comment type="similarity">
    <text evidence="1 13">Belongs to the reverse transcriptase family. Telomerase subfamily.</text>
</comment>
<dbReference type="GO" id="GO:0005730">
    <property type="term" value="C:nucleolus"/>
    <property type="evidence" value="ECO:0007669"/>
    <property type="project" value="EnsemblFungi"/>
</dbReference>
<keyword evidence="8 13" id="KW-0460">Magnesium</keyword>
<sequence>MKSLYEYISHICNNDENKSIEFENLLLSGHLTGFNNFLFSGIIIENSESIGIPQIPSSNLEHKAIIDETIVFLLKNKLFNNVLTYGYRLAKNFDVTTALHCESVNSNVQIINNSTWKILRNLIGNSNFVNILVNFTVILITDDTFMQVIGNRMNMKNKLPTKPIVSSDGEYLLNLLYSPINVKNYLHKNSWEFRYYNILPKVGHIDELRELIFSPTLMKISRLLKKNINEMLSQIVSNHKKSIKYLNILNNICPANTDPEIPHLERQINPKDVNRFLIVILEKLLPKDCLGSSKNKSYLFSKISKLINLPMYSNMSFIEIVEGLKTNDFKIFTSGKKLSLPEFNKLKLIIHQFTSWIFRFLVPNIISTFFYCTNVSSGIEIIFFRHDVWNKISMKFLDGYFSEYMIENSVCKNHESYTLSEYNHSKLRVIPKSAKDEFRTLAIPLKGMDSDELIAYKENNKNIIEPVKAILEYLRSCRKTHFNKLYSTSEISDYINLFERQLLKQFSFLPVLHVIKFDIKSCYDSLPRIKLIEVLQKLLECEKGFYVRSQSFYDLNKKILQTKFIVNGSRKPKDSEIYIDNVKTTFFSKEDLLEVVKTEIFKTSLVYGDKCYLRKDGLFQGSSLSALLVDLLYDDLLEYYPIFRQISGEHSIVLRLADDFLIITTSQSQFMELKCLCTNGFKEYGAILNSDKIVYNSTNSKKVNIISFCAVNICINSLNVWKHSKEFNVPLINLTSPKMIYRRLNSLFKMRLSYAITSPYPSRTKLVLMQLYHVSKNVSVIYKKAFEKKKIIKEDFGRFMESIIETTMNTFPELSDNQEFLNCVRTVIDVTFFRTLVPNRYRYKNALSYLKCRKLKHAKYIYES</sequence>
<evidence type="ECO:0000256" key="13">
    <source>
        <dbReference type="RuleBase" id="RU365061"/>
    </source>
</evidence>
<dbReference type="STRING" id="436907.A7TKA4"/>
<dbReference type="AlphaFoldDB" id="A7TKA4"/>
<dbReference type="OMA" id="CYDSIPR"/>
<dbReference type="GO" id="GO:0046872">
    <property type="term" value="F:metal ion binding"/>
    <property type="evidence" value="ECO:0007669"/>
    <property type="project" value="UniProtKB-KW"/>
</dbReference>
<dbReference type="PhylomeDB" id="A7TKA4"/>
<evidence type="ECO:0000256" key="6">
    <source>
        <dbReference type="ARBA" id="ARBA00022695"/>
    </source>
</evidence>
<comment type="catalytic activity">
    <reaction evidence="12 13">
        <text>DNA(n) + a 2'-deoxyribonucleoside 5'-triphosphate = DNA(n+1) + diphosphate</text>
        <dbReference type="Rhea" id="RHEA:22508"/>
        <dbReference type="Rhea" id="RHEA-COMP:17339"/>
        <dbReference type="Rhea" id="RHEA-COMP:17340"/>
        <dbReference type="ChEBI" id="CHEBI:33019"/>
        <dbReference type="ChEBI" id="CHEBI:61560"/>
        <dbReference type="ChEBI" id="CHEBI:173112"/>
        <dbReference type="EC" id="2.7.7.49"/>
    </reaction>
</comment>
<evidence type="ECO:0000256" key="10">
    <source>
        <dbReference type="ARBA" id="ARBA00022918"/>
    </source>
</evidence>
<dbReference type="Proteomes" id="UP000000267">
    <property type="component" value="Unassembled WGS sequence"/>
</dbReference>
<dbReference type="Pfam" id="PF12009">
    <property type="entry name" value="Telomerase_RBD"/>
    <property type="match status" value="1"/>
</dbReference>
<keyword evidence="16" id="KW-1185">Reference proteome</keyword>